<gene>
    <name evidence="6" type="ORF">IMG5_056500</name>
</gene>
<dbReference type="PANTHER" id="PTHR48038:SF2">
    <property type="entry name" value="OS02G0536400 PROTEIN"/>
    <property type="match status" value="1"/>
</dbReference>
<dbReference type="SUPFAM" id="SSF54928">
    <property type="entry name" value="RNA-binding domain, RBD"/>
    <property type="match status" value="1"/>
</dbReference>
<dbReference type="Proteomes" id="UP000008983">
    <property type="component" value="Unassembled WGS sequence"/>
</dbReference>
<dbReference type="OrthoDB" id="311264at2759"/>
<dbReference type="InterPro" id="IPR001878">
    <property type="entry name" value="Znf_CCHC"/>
</dbReference>
<evidence type="ECO:0000256" key="3">
    <source>
        <dbReference type="SAM" id="MobiDB-lite"/>
    </source>
</evidence>
<dbReference type="EC" id="2.7.7.7" evidence="6"/>
<feature type="compositionally biased region" description="Basic residues" evidence="3">
    <location>
        <begin position="221"/>
        <end position="232"/>
    </location>
</feature>
<name>G0QN97_ICHMU</name>
<dbReference type="GO" id="GO:0016787">
    <property type="term" value="F:hydrolase activity"/>
    <property type="evidence" value="ECO:0007669"/>
    <property type="project" value="UniProtKB-KW"/>
</dbReference>
<dbReference type="OMA" id="YKGVQNM"/>
<dbReference type="PANTHER" id="PTHR48038">
    <property type="entry name" value="RIBONUCLEOPROTEIN RB97D"/>
    <property type="match status" value="1"/>
</dbReference>
<dbReference type="InterPro" id="IPR035979">
    <property type="entry name" value="RBD_domain_sf"/>
</dbReference>
<reference evidence="6 7" key="1">
    <citation type="submission" date="2011-07" db="EMBL/GenBank/DDBJ databases">
        <authorList>
            <person name="Coyne R."/>
            <person name="Brami D."/>
            <person name="Johnson J."/>
            <person name="Hostetler J."/>
            <person name="Hannick L."/>
            <person name="Clark T."/>
            <person name="Cassidy-Hanley D."/>
            <person name="Inman J."/>
        </authorList>
    </citation>
    <scope>NUCLEOTIDE SEQUENCE [LARGE SCALE GENOMIC DNA]</scope>
    <source>
        <strain evidence="6 7">G5</strain>
    </source>
</reference>
<proteinExistence type="predicted"/>
<dbReference type="InParanoid" id="G0QN97"/>
<evidence type="ECO:0000259" key="5">
    <source>
        <dbReference type="PROSITE" id="PS50158"/>
    </source>
</evidence>
<organism evidence="6 7">
    <name type="scientific">Ichthyophthirius multifiliis</name>
    <name type="common">White spot disease agent</name>
    <name type="synonym">Ich</name>
    <dbReference type="NCBI Taxonomy" id="5932"/>
    <lineage>
        <taxon>Eukaryota</taxon>
        <taxon>Sar</taxon>
        <taxon>Alveolata</taxon>
        <taxon>Ciliophora</taxon>
        <taxon>Intramacronucleata</taxon>
        <taxon>Oligohymenophorea</taxon>
        <taxon>Hymenostomatida</taxon>
        <taxon>Ophryoglenina</taxon>
        <taxon>Ichthyophthirius</taxon>
    </lineage>
</organism>
<dbReference type="InterPro" id="IPR000504">
    <property type="entry name" value="RRM_dom"/>
</dbReference>
<feature type="region of interest" description="Disordered" evidence="3">
    <location>
        <begin position="153"/>
        <end position="297"/>
    </location>
</feature>
<feature type="compositionally biased region" description="Basic and acidic residues" evidence="3">
    <location>
        <begin position="281"/>
        <end position="297"/>
    </location>
</feature>
<feature type="compositionally biased region" description="Basic and acidic residues" evidence="3">
    <location>
        <begin position="178"/>
        <end position="196"/>
    </location>
</feature>
<keyword evidence="6" id="KW-0808">Transferase</keyword>
<protein>
    <submittedName>
        <fullName evidence="6">RNA binding protein, putative</fullName>
        <ecNumber evidence="6">2.7.7.7</ecNumber>
        <ecNumber evidence="6">3.4.23.16</ecNumber>
    </submittedName>
</protein>
<feature type="compositionally biased region" description="Basic residues" evidence="3">
    <location>
        <begin position="197"/>
        <end position="208"/>
    </location>
</feature>
<dbReference type="eggNOG" id="ENOG502RW85">
    <property type="taxonomic scope" value="Eukaryota"/>
</dbReference>
<dbReference type="EMBL" id="GL983471">
    <property type="protein sequence ID" value="EGR33308.1"/>
    <property type="molecule type" value="Genomic_DNA"/>
</dbReference>
<evidence type="ECO:0000256" key="1">
    <source>
        <dbReference type="PROSITE-ProRule" id="PRU00047"/>
    </source>
</evidence>
<dbReference type="PROSITE" id="PS50158">
    <property type="entry name" value="ZF_CCHC"/>
    <property type="match status" value="1"/>
</dbReference>
<keyword evidence="1" id="KW-0479">Metal-binding</keyword>
<dbReference type="AlphaFoldDB" id="G0QN97"/>
<evidence type="ECO:0000313" key="6">
    <source>
        <dbReference type="EMBL" id="EGR33308.1"/>
    </source>
</evidence>
<feature type="domain" description="CCHC-type" evidence="5">
    <location>
        <begin position="135"/>
        <end position="150"/>
    </location>
</feature>
<dbReference type="PROSITE" id="PS50102">
    <property type="entry name" value="RRM"/>
    <property type="match status" value="1"/>
</dbReference>
<dbReference type="GO" id="GO:0008270">
    <property type="term" value="F:zinc ion binding"/>
    <property type="evidence" value="ECO:0007669"/>
    <property type="project" value="UniProtKB-KW"/>
</dbReference>
<keyword evidence="1" id="KW-0862">Zinc</keyword>
<dbReference type="Gene3D" id="3.30.70.330">
    <property type="match status" value="1"/>
</dbReference>
<dbReference type="GO" id="GO:0003887">
    <property type="term" value="F:DNA-directed DNA polymerase activity"/>
    <property type="evidence" value="ECO:0007669"/>
    <property type="project" value="UniProtKB-EC"/>
</dbReference>
<keyword evidence="7" id="KW-1185">Reference proteome</keyword>
<feature type="compositionally biased region" description="Basic residues" evidence="3">
    <location>
        <begin position="168"/>
        <end position="177"/>
    </location>
</feature>
<dbReference type="GeneID" id="14909486"/>
<feature type="domain" description="RRM" evidence="4">
    <location>
        <begin position="8"/>
        <end position="80"/>
    </location>
</feature>
<evidence type="ECO:0000259" key="4">
    <source>
        <dbReference type="PROSITE" id="PS50102"/>
    </source>
</evidence>
<dbReference type="STRING" id="857967.G0QN97"/>
<keyword evidence="2" id="KW-0694">RNA-binding</keyword>
<dbReference type="InterPro" id="IPR012677">
    <property type="entry name" value="Nucleotide-bd_a/b_plait_sf"/>
</dbReference>
<dbReference type="SUPFAM" id="SSF57756">
    <property type="entry name" value="Retrovirus zinc finger-like domains"/>
    <property type="match status" value="1"/>
</dbReference>
<keyword evidence="6" id="KW-0548">Nucleotidyltransferase</keyword>
<dbReference type="Pfam" id="PF00076">
    <property type="entry name" value="RRM_1"/>
    <property type="match status" value="1"/>
</dbReference>
<dbReference type="Gene3D" id="4.10.60.10">
    <property type="entry name" value="Zinc finger, CCHC-type"/>
    <property type="match status" value="1"/>
</dbReference>
<feature type="region of interest" description="Disordered" evidence="3">
    <location>
        <begin position="86"/>
        <end position="120"/>
    </location>
</feature>
<dbReference type="InterPro" id="IPR036875">
    <property type="entry name" value="Znf_CCHC_sf"/>
</dbReference>
<evidence type="ECO:0000313" key="7">
    <source>
        <dbReference type="Proteomes" id="UP000008983"/>
    </source>
</evidence>
<dbReference type="RefSeq" id="XP_004037294.1">
    <property type="nucleotide sequence ID" value="XM_004037246.1"/>
</dbReference>
<dbReference type="SMART" id="SM00343">
    <property type="entry name" value="ZnF_C2HC"/>
    <property type="match status" value="1"/>
</dbReference>
<dbReference type="SMART" id="SM00360">
    <property type="entry name" value="RRM"/>
    <property type="match status" value="1"/>
</dbReference>
<keyword evidence="6" id="KW-0378">Hydrolase</keyword>
<feature type="compositionally biased region" description="Basic and acidic residues" evidence="3">
    <location>
        <begin position="249"/>
        <end position="259"/>
    </location>
</feature>
<dbReference type="EC" id="3.4.23.16" evidence="6"/>
<sequence>MSSSYPLTKLYIAKFSSKTSRRDIEDLFSKYGDLYGCKLNEREGYATVTYKYPENAEKAIAKLNNTDILGGNLLVEHTLKKSRNENSYRYEDKYRDGRNDYRSSRYDRDRDYQSSSRREPPFRFDKEKFIKGGLCFNCSEKGHVARDCPDAKQGIYRGKTYNGDRYRRNSYNRRSRSRSGDRKGGYKRSNSRDSRDKKRRYKHSRRSRSSSYSRSESNRRDRIKQKKGKSRRSSSTSSSKSRSKSKSKSRSESKSDSRSRSGSRSVQKKNNNENTAISIQKKQENGKSRSESIDGRQ</sequence>
<dbReference type="GO" id="GO:0003723">
    <property type="term" value="F:RNA binding"/>
    <property type="evidence" value="ECO:0007669"/>
    <property type="project" value="UniProtKB-UniRule"/>
</dbReference>
<accession>G0QN97</accession>
<feature type="compositionally biased region" description="Polar residues" evidence="3">
    <location>
        <begin position="268"/>
        <end position="280"/>
    </location>
</feature>
<keyword evidence="1" id="KW-0863">Zinc-finger</keyword>
<evidence type="ECO:0000256" key="2">
    <source>
        <dbReference type="PROSITE-ProRule" id="PRU00176"/>
    </source>
</evidence>
<dbReference type="Pfam" id="PF00098">
    <property type="entry name" value="zf-CCHC"/>
    <property type="match status" value="1"/>
</dbReference>
<dbReference type="CDD" id="cd00590">
    <property type="entry name" value="RRM_SF"/>
    <property type="match status" value="1"/>
</dbReference>